<reference evidence="1 2" key="1">
    <citation type="submission" date="2006-02" db="EMBL/GenBank/DDBJ databases">
        <authorList>
            <person name="Waterbury J."/>
            <person name="Ferriera S."/>
            <person name="Johnson J."/>
            <person name="Kravitz S."/>
            <person name="Halpern A."/>
            <person name="Remington K."/>
            <person name="Beeson K."/>
            <person name="Tran B."/>
            <person name="Rogers Y.-H."/>
            <person name="Friedman R."/>
            <person name="Venter J.C."/>
        </authorList>
    </citation>
    <scope>NUCLEOTIDE SEQUENCE [LARGE SCALE GENOMIC DNA]</scope>
    <source>
        <strain evidence="1 2">Nb-231</strain>
    </source>
</reference>
<evidence type="ECO:0008006" key="3">
    <source>
        <dbReference type="Google" id="ProtNLM"/>
    </source>
</evidence>
<dbReference type="Proteomes" id="UP000003374">
    <property type="component" value="Unassembled WGS sequence"/>
</dbReference>
<dbReference type="STRING" id="314278.NB231_03440"/>
<sequence>MQAEQRLGEAEAWVRLDRYCSNRPQKARQRGALRVFLDQFRNLLCPDARDGGTMPRLNSAMRWICREHDELGEAVFNGRWP</sequence>
<accession>A4BRC9</accession>
<evidence type="ECO:0000313" key="2">
    <source>
        <dbReference type="Proteomes" id="UP000003374"/>
    </source>
</evidence>
<protein>
    <recommendedName>
        <fullName evidence="3">Transposase</fullName>
    </recommendedName>
</protein>
<name>A4BRC9_9GAMM</name>
<evidence type="ECO:0000313" key="1">
    <source>
        <dbReference type="EMBL" id="EAR21751.1"/>
    </source>
</evidence>
<organism evidence="1 2">
    <name type="scientific">Nitrococcus mobilis Nb-231</name>
    <dbReference type="NCBI Taxonomy" id="314278"/>
    <lineage>
        <taxon>Bacteria</taxon>
        <taxon>Pseudomonadati</taxon>
        <taxon>Pseudomonadota</taxon>
        <taxon>Gammaproteobacteria</taxon>
        <taxon>Chromatiales</taxon>
        <taxon>Ectothiorhodospiraceae</taxon>
        <taxon>Nitrococcus</taxon>
    </lineage>
</organism>
<gene>
    <name evidence="1" type="ORF">NB231_03440</name>
</gene>
<keyword evidence="2" id="KW-1185">Reference proteome</keyword>
<dbReference type="AlphaFoldDB" id="A4BRC9"/>
<dbReference type="HOGENOM" id="CLU_2570331_0_0_6"/>
<proteinExistence type="predicted"/>
<dbReference type="EMBL" id="AAOF01000006">
    <property type="protein sequence ID" value="EAR21751.1"/>
    <property type="molecule type" value="Genomic_DNA"/>
</dbReference>
<comment type="caution">
    <text evidence="1">The sequence shown here is derived from an EMBL/GenBank/DDBJ whole genome shotgun (WGS) entry which is preliminary data.</text>
</comment>